<keyword evidence="4 7" id="KW-0238">DNA-binding</keyword>
<dbReference type="InterPro" id="IPR039420">
    <property type="entry name" value="WalR-like"/>
</dbReference>
<dbReference type="STRING" id="742823.HMPREF9465_01215"/>
<evidence type="ECO:0000259" key="9">
    <source>
        <dbReference type="PROSITE" id="PS50110"/>
    </source>
</evidence>
<evidence type="ECO:0000313" key="12">
    <source>
        <dbReference type="Proteomes" id="UP000005835"/>
    </source>
</evidence>
<proteinExistence type="predicted"/>
<dbReference type="InterPro" id="IPR011006">
    <property type="entry name" value="CheY-like_superfamily"/>
</dbReference>
<dbReference type="Pfam" id="PF00072">
    <property type="entry name" value="Response_reg"/>
    <property type="match status" value="1"/>
</dbReference>
<dbReference type="CDD" id="cd00383">
    <property type="entry name" value="trans_reg_C"/>
    <property type="match status" value="1"/>
</dbReference>
<keyword evidence="12" id="KW-1185">Reference proteome</keyword>
<dbReference type="AlphaFoldDB" id="K1JHJ2"/>
<keyword evidence="2" id="KW-0902">Two-component regulatory system</keyword>
<sequence length="263" mass="29536">MRTAGLRTDTTTVRSTGRRLPTDMTTRPLILIADDETRIRRLTAEFLEQSGFDVCQAQDGEEALEVFRRSPVEPDLVVLDLMMPVKDGHETLAELRTFSKVPVMILTARDLLQDKTKSFNTGADDYLVKPFAFAELEVRIRALLRRASGSDMRVSKVVANGPLELRTAEHDLFWRGRSVPLTEQEFRILSALAKHPGAVIRYAELLRQGWGDGEVDVARLRVAVARIRKKLSANGINPMIISSFTNVGYLMGDLTNYDEDFGL</sequence>
<gene>
    <name evidence="11" type="ORF">HMPREF9465_01215</name>
</gene>
<dbReference type="SMART" id="SM00862">
    <property type="entry name" value="Trans_reg_C"/>
    <property type="match status" value="1"/>
</dbReference>
<reference evidence="11 12" key="1">
    <citation type="submission" date="2012-05" db="EMBL/GenBank/DDBJ databases">
        <title>The Genome Sequence of Sutterella wadsworthensis 2_1_59BFAA.</title>
        <authorList>
            <consortium name="The Broad Institute Genome Sequencing Platform"/>
            <person name="Earl A."/>
            <person name="Ward D."/>
            <person name="Feldgarden M."/>
            <person name="Gevers D."/>
            <person name="Daigneault M."/>
            <person name="Strauss J."/>
            <person name="Allen-Vercoe E."/>
            <person name="Walker B."/>
            <person name="Young S.K."/>
            <person name="Zeng Q."/>
            <person name="Gargeya S."/>
            <person name="Fitzgerald M."/>
            <person name="Haas B."/>
            <person name="Abouelleil A."/>
            <person name="Alvarado L."/>
            <person name="Arachchi H.M."/>
            <person name="Berlin A.M."/>
            <person name="Chapman S.B."/>
            <person name="Goldberg J."/>
            <person name="Griggs A."/>
            <person name="Gujja S."/>
            <person name="Hansen M."/>
            <person name="Howarth C."/>
            <person name="Imamovic A."/>
            <person name="Larimer J."/>
            <person name="McCowen C."/>
            <person name="Montmayeur A."/>
            <person name="Murphy C."/>
            <person name="Neiman D."/>
            <person name="Pearson M."/>
            <person name="Priest M."/>
            <person name="Roberts A."/>
            <person name="Saif S."/>
            <person name="Shea T."/>
            <person name="Sisk P."/>
            <person name="Sykes S."/>
            <person name="Wortman J."/>
            <person name="Nusbaum C."/>
            <person name="Birren B."/>
        </authorList>
    </citation>
    <scope>NUCLEOTIDE SEQUENCE [LARGE SCALE GENOMIC DNA]</scope>
    <source>
        <strain evidence="11 12">2_1_59BFAA</strain>
    </source>
</reference>
<dbReference type="OrthoDB" id="9802426at2"/>
<name>K1JHJ2_9BURK</name>
<dbReference type="PROSITE" id="PS51755">
    <property type="entry name" value="OMPR_PHOB"/>
    <property type="match status" value="1"/>
</dbReference>
<feature type="domain" description="Response regulatory" evidence="9">
    <location>
        <begin position="29"/>
        <end position="144"/>
    </location>
</feature>
<dbReference type="InterPro" id="IPR001789">
    <property type="entry name" value="Sig_transdc_resp-reg_receiver"/>
</dbReference>
<dbReference type="Proteomes" id="UP000005835">
    <property type="component" value="Unassembled WGS sequence"/>
</dbReference>
<dbReference type="SMART" id="SM00448">
    <property type="entry name" value="REC"/>
    <property type="match status" value="1"/>
</dbReference>
<dbReference type="GO" id="GO:0005829">
    <property type="term" value="C:cytosol"/>
    <property type="evidence" value="ECO:0007669"/>
    <property type="project" value="TreeGrafter"/>
</dbReference>
<feature type="region of interest" description="Disordered" evidence="8">
    <location>
        <begin position="1"/>
        <end position="20"/>
    </location>
</feature>
<keyword evidence="1 6" id="KW-0597">Phosphoprotein</keyword>
<evidence type="ECO:0000256" key="8">
    <source>
        <dbReference type="SAM" id="MobiDB-lite"/>
    </source>
</evidence>
<dbReference type="SUPFAM" id="SSF46894">
    <property type="entry name" value="C-terminal effector domain of the bipartite response regulators"/>
    <property type="match status" value="1"/>
</dbReference>
<dbReference type="InterPro" id="IPR036388">
    <property type="entry name" value="WH-like_DNA-bd_sf"/>
</dbReference>
<dbReference type="SUPFAM" id="SSF52172">
    <property type="entry name" value="CheY-like"/>
    <property type="match status" value="1"/>
</dbReference>
<evidence type="ECO:0000259" key="10">
    <source>
        <dbReference type="PROSITE" id="PS51755"/>
    </source>
</evidence>
<evidence type="ECO:0000256" key="2">
    <source>
        <dbReference type="ARBA" id="ARBA00023012"/>
    </source>
</evidence>
<dbReference type="GO" id="GO:0006355">
    <property type="term" value="P:regulation of DNA-templated transcription"/>
    <property type="evidence" value="ECO:0007669"/>
    <property type="project" value="InterPro"/>
</dbReference>
<dbReference type="InterPro" id="IPR016032">
    <property type="entry name" value="Sig_transdc_resp-reg_C-effctor"/>
</dbReference>
<evidence type="ECO:0000256" key="3">
    <source>
        <dbReference type="ARBA" id="ARBA00023015"/>
    </source>
</evidence>
<accession>K1JHJ2</accession>
<dbReference type="GO" id="GO:0032993">
    <property type="term" value="C:protein-DNA complex"/>
    <property type="evidence" value="ECO:0007669"/>
    <property type="project" value="TreeGrafter"/>
</dbReference>
<keyword evidence="3" id="KW-0805">Transcription regulation</keyword>
<dbReference type="GO" id="GO:0000976">
    <property type="term" value="F:transcription cis-regulatory region binding"/>
    <property type="evidence" value="ECO:0007669"/>
    <property type="project" value="TreeGrafter"/>
</dbReference>
<dbReference type="PATRIC" id="fig|742823.3.peg.1207"/>
<dbReference type="InterPro" id="IPR001867">
    <property type="entry name" value="OmpR/PhoB-type_DNA-bd"/>
</dbReference>
<dbReference type="Gene3D" id="3.40.50.2300">
    <property type="match status" value="1"/>
</dbReference>
<evidence type="ECO:0008006" key="13">
    <source>
        <dbReference type="Google" id="ProtNLM"/>
    </source>
</evidence>
<evidence type="ECO:0000256" key="7">
    <source>
        <dbReference type="PROSITE-ProRule" id="PRU01091"/>
    </source>
</evidence>
<dbReference type="Pfam" id="PF00486">
    <property type="entry name" value="Trans_reg_C"/>
    <property type="match status" value="1"/>
</dbReference>
<dbReference type="CDD" id="cd17574">
    <property type="entry name" value="REC_OmpR"/>
    <property type="match status" value="1"/>
</dbReference>
<organism evidence="11 12">
    <name type="scientific">Sutterella wadsworthensis 2_1_59BFAA</name>
    <dbReference type="NCBI Taxonomy" id="742823"/>
    <lineage>
        <taxon>Bacteria</taxon>
        <taxon>Pseudomonadati</taxon>
        <taxon>Pseudomonadota</taxon>
        <taxon>Betaproteobacteria</taxon>
        <taxon>Burkholderiales</taxon>
        <taxon>Sutterellaceae</taxon>
        <taxon>Sutterella</taxon>
    </lineage>
</organism>
<evidence type="ECO:0000313" key="11">
    <source>
        <dbReference type="EMBL" id="EKB31110.1"/>
    </source>
</evidence>
<feature type="DNA-binding region" description="OmpR/PhoB-type" evidence="7">
    <location>
        <begin position="155"/>
        <end position="253"/>
    </location>
</feature>
<protein>
    <recommendedName>
        <fullName evidence="13">Response regulatory domain-containing protein</fullName>
    </recommendedName>
</protein>
<feature type="domain" description="OmpR/PhoB-type" evidence="10">
    <location>
        <begin position="155"/>
        <end position="253"/>
    </location>
</feature>
<dbReference type="PANTHER" id="PTHR48111:SF1">
    <property type="entry name" value="TWO-COMPONENT RESPONSE REGULATOR ORR33"/>
    <property type="match status" value="1"/>
</dbReference>
<dbReference type="Gene3D" id="6.10.250.690">
    <property type="match status" value="1"/>
</dbReference>
<dbReference type="EMBL" id="ADMG01000031">
    <property type="protein sequence ID" value="EKB31110.1"/>
    <property type="molecule type" value="Genomic_DNA"/>
</dbReference>
<evidence type="ECO:0000256" key="4">
    <source>
        <dbReference type="ARBA" id="ARBA00023125"/>
    </source>
</evidence>
<feature type="modified residue" description="4-aspartylphosphate" evidence="6">
    <location>
        <position position="80"/>
    </location>
</feature>
<evidence type="ECO:0000256" key="6">
    <source>
        <dbReference type="PROSITE-ProRule" id="PRU00169"/>
    </source>
</evidence>
<evidence type="ECO:0000256" key="1">
    <source>
        <dbReference type="ARBA" id="ARBA00022553"/>
    </source>
</evidence>
<comment type="caution">
    <text evidence="11">The sequence shown here is derived from an EMBL/GenBank/DDBJ whole genome shotgun (WGS) entry which is preliminary data.</text>
</comment>
<dbReference type="GO" id="GO:0000156">
    <property type="term" value="F:phosphorelay response regulator activity"/>
    <property type="evidence" value="ECO:0007669"/>
    <property type="project" value="TreeGrafter"/>
</dbReference>
<dbReference type="eggNOG" id="COG0745">
    <property type="taxonomic scope" value="Bacteria"/>
</dbReference>
<dbReference type="HOGENOM" id="CLU_000445_30_4_4"/>
<dbReference type="PANTHER" id="PTHR48111">
    <property type="entry name" value="REGULATOR OF RPOS"/>
    <property type="match status" value="1"/>
</dbReference>
<dbReference type="PROSITE" id="PS50110">
    <property type="entry name" value="RESPONSE_REGULATORY"/>
    <property type="match status" value="1"/>
</dbReference>
<keyword evidence="5" id="KW-0804">Transcription</keyword>
<evidence type="ECO:0000256" key="5">
    <source>
        <dbReference type="ARBA" id="ARBA00023163"/>
    </source>
</evidence>
<dbReference type="Gene3D" id="1.10.10.10">
    <property type="entry name" value="Winged helix-like DNA-binding domain superfamily/Winged helix DNA-binding domain"/>
    <property type="match status" value="1"/>
</dbReference>